<gene>
    <name evidence="2" type="ORF">B0H15DRAFT_805916</name>
</gene>
<feature type="region of interest" description="Disordered" evidence="1">
    <location>
        <begin position="137"/>
        <end position="162"/>
    </location>
</feature>
<proteinExistence type="predicted"/>
<evidence type="ECO:0000313" key="3">
    <source>
        <dbReference type="Proteomes" id="UP001222325"/>
    </source>
</evidence>
<dbReference type="Proteomes" id="UP001222325">
    <property type="component" value="Unassembled WGS sequence"/>
</dbReference>
<organism evidence="2 3">
    <name type="scientific">Mycena belliarum</name>
    <dbReference type="NCBI Taxonomy" id="1033014"/>
    <lineage>
        <taxon>Eukaryota</taxon>
        <taxon>Fungi</taxon>
        <taxon>Dikarya</taxon>
        <taxon>Basidiomycota</taxon>
        <taxon>Agaricomycotina</taxon>
        <taxon>Agaricomycetes</taxon>
        <taxon>Agaricomycetidae</taxon>
        <taxon>Agaricales</taxon>
        <taxon>Marasmiineae</taxon>
        <taxon>Mycenaceae</taxon>
        <taxon>Mycena</taxon>
    </lineage>
</organism>
<protein>
    <submittedName>
        <fullName evidence="2">Uncharacterized protein</fullName>
    </submittedName>
</protein>
<keyword evidence="3" id="KW-1185">Reference proteome</keyword>
<dbReference type="AlphaFoldDB" id="A0AAD6XJM7"/>
<sequence length="179" mass="19869">MYPLLPYHQVVREQMLHPKCPELYTVWNAKPYFLDATVKTLAQAGKKSDFAFWNDAGTLCGPILRVWEVWNEGSSLSGEKAEDLRFFPLDLARIPDKLQVLDAELGTSCCQTQDNTLFLLFPSRFINVWLDDPAAPAHTSRSARTRGGLGNPAPRRNAHSAEQGRVAAVVLGAHVHAVS</sequence>
<accession>A0AAD6XJM7</accession>
<evidence type="ECO:0000313" key="2">
    <source>
        <dbReference type="EMBL" id="KAJ7075842.1"/>
    </source>
</evidence>
<evidence type="ECO:0000256" key="1">
    <source>
        <dbReference type="SAM" id="MobiDB-lite"/>
    </source>
</evidence>
<name>A0AAD6XJM7_9AGAR</name>
<dbReference type="EMBL" id="JARJCN010000088">
    <property type="protein sequence ID" value="KAJ7075842.1"/>
    <property type="molecule type" value="Genomic_DNA"/>
</dbReference>
<comment type="caution">
    <text evidence="2">The sequence shown here is derived from an EMBL/GenBank/DDBJ whole genome shotgun (WGS) entry which is preliminary data.</text>
</comment>
<reference evidence="2" key="1">
    <citation type="submission" date="2023-03" db="EMBL/GenBank/DDBJ databases">
        <title>Massive genome expansion in bonnet fungi (Mycena s.s.) driven by repeated elements and novel gene families across ecological guilds.</title>
        <authorList>
            <consortium name="Lawrence Berkeley National Laboratory"/>
            <person name="Harder C.B."/>
            <person name="Miyauchi S."/>
            <person name="Viragh M."/>
            <person name="Kuo A."/>
            <person name="Thoen E."/>
            <person name="Andreopoulos B."/>
            <person name="Lu D."/>
            <person name="Skrede I."/>
            <person name="Drula E."/>
            <person name="Henrissat B."/>
            <person name="Morin E."/>
            <person name="Kohler A."/>
            <person name="Barry K."/>
            <person name="LaButti K."/>
            <person name="Morin E."/>
            <person name="Salamov A."/>
            <person name="Lipzen A."/>
            <person name="Mereny Z."/>
            <person name="Hegedus B."/>
            <person name="Baldrian P."/>
            <person name="Stursova M."/>
            <person name="Weitz H."/>
            <person name="Taylor A."/>
            <person name="Grigoriev I.V."/>
            <person name="Nagy L.G."/>
            <person name="Martin F."/>
            <person name="Kauserud H."/>
        </authorList>
    </citation>
    <scope>NUCLEOTIDE SEQUENCE</scope>
    <source>
        <strain evidence="2">CBHHK173m</strain>
    </source>
</reference>